<keyword evidence="3" id="KW-1003">Cell membrane</keyword>
<dbReference type="EMBL" id="SMLL01000001">
    <property type="protein sequence ID" value="TFZ04190.1"/>
    <property type="molecule type" value="Genomic_DNA"/>
</dbReference>
<keyword evidence="6" id="KW-0472">Membrane</keyword>
<dbReference type="GO" id="GO:0005886">
    <property type="term" value="C:plasma membrane"/>
    <property type="evidence" value="ECO:0007669"/>
    <property type="project" value="UniProtKB-SubCell"/>
</dbReference>
<name>A0A4Z0C102_9BURK</name>
<comment type="similarity">
    <text evidence="2">Belongs to the CPA3 antiporters (TC 2.A.63) subunit E family.</text>
</comment>
<keyword evidence="4" id="KW-0812">Transmembrane</keyword>
<evidence type="ECO:0000256" key="1">
    <source>
        <dbReference type="ARBA" id="ARBA00004651"/>
    </source>
</evidence>
<dbReference type="GO" id="GO:0008324">
    <property type="term" value="F:monoatomic cation transmembrane transporter activity"/>
    <property type="evidence" value="ECO:0007669"/>
    <property type="project" value="InterPro"/>
</dbReference>
<evidence type="ECO:0008006" key="9">
    <source>
        <dbReference type="Google" id="ProtNLM"/>
    </source>
</evidence>
<dbReference type="AlphaFoldDB" id="A0A4Z0C102"/>
<evidence type="ECO:0000256" key="6">
    <source>
        <dbReference type="ARBA" id="ARBA00023136"/>
    </source>
</evidence>
<protein>
    <recommendedName>
        <fullName evidence="9">Sodium:proton antiporter</fullName>
    </recommendedName>
</protein>
<proteinExistence type="inferred from homology"/>
<dbReference type="PANTHER" id="PTHR34584:SF1">
    <property type="entry name" value="NA(+)_H(+) ANTIPORTER SUBUNIT E1"/>
    <property type="match status" value="1"/>
</dbReference>
<evidence type="ECO:0000256" key="5">
    <source>
        <dbReference type="ARBA" id="ARBA00022989"/>
    </source>
</evidence>
<gene>
    <name evidence="7" type="ORF">EZ242_00005</name>
</gene>
<evidence type="ECO:0000256" key="2">
    <source>
        <dbReference type="ARBA" id="ARBA00006228"/>
    </source>
</evidence>
<dbReference type="InterPro" id="IPR002758">
    <property type="entry name" value="Cation_antiport_E"/>
</dbReference>
<evidence type="ECO:0000256" key="3">
    <source>
        <dbReference type="ARBA" id="ARBA00022475"/>
    </source>
</evidence>
<evidence type="ECO:0000313" key="7">
    <source>
        <dbReference type="EMBL" id="TFZ04190.1"/>
    </source>
</evidence>
<dbReference type="OrthoDB" id="7852837at2"/>
<sequence length="163" mass="17638">MRPGMSLLKRFLLMLALWLVLTQAEPGAWFMGLLAAALAAGLSMRILPPAPSAVSARRAVRLAGHFLSGSLRGGIDVARRAFDPRMPLRPGWIRHGLDLPPGPGRKLLGDLLTLMPGSMAAGDDGRSLLVHCLDTRQPVGSDIRALERLLRQTLGHEGEARRE</sequence>
<evidence type="ECO:0000256" key="4">
    <source>
        <dbReference type="ARBA" id="ARBA00022692"/>
    </source>
</evidence>
<evidence type="ECO:0000313" key="8">
    <source>
        <dbReference type="Proteomes" id="UP000297564"/>
    </source>
</evidence>
<comment type="subcellular location">
    <subcellularLocation>
        <location evidence="1">Cell membrane</location>
        <topology evidence="1">Multi-pass membrane protein</topology>
    </subcellularLocation>
</comment>
<dbReference type="PANTHER" id="PTHR34584">
    <property type="entry name" value="NA(+)/H(+) ANTIPORTER SUBUNIT E1"/>
    <property type="match status" value="1"/>
</dbReference>
<organism evidence="7 8">
    <name type="scientific">Ramlibacter rhizophilus</name>
    <dbReference type="NCBI Taxonomy" id="1781167"/>
    <lineage>
        <taxon>Bacteria</taxon>
        <taxon>Pseudomonadati</taxon>
        <taxon>Pseudomonadota</taxon>
        <taxon>Betaproteobacteria</taxon>
        <taxon>Burkholderiales</taxon>
        <taxon>Comamonadaceae</taxon>
        <taxon>Ramlibacter</taxon>
    </lineage>
</organism>
<comment type="caution">
    <text evidence="7">The sequence shown here is derived from an EMBL/GenBank/DDBJ whole genome shotgun (WGS) entry which is preliminary data.</text>
</comment>
<accession>A0A4Z0C102</accession>
<keyword evidence="8" id="KW-1185">Reference proteome</keyword>
<dbReference type="Pfam" id="PF01899">
    <property type="entry name" value="MNHE"/>
    <property type="match status" value="1"/>
</dbReference>
<dbReference type="Proteomes" id="UP000297564">
    <property type="component" value="Unassembled WGS sequence"/>
</dbReference>
<reference evidence="7 8" key="1">
    <citation type="submission" date="2019-03" db="EMBL/GenBank/DDBJ databases">
        <title>Ramlibacter rhizophilus CCTCC AB2015357, whole genome shotgun sequence.</title>
        <authorList>
            <person name="Zhang X."/>
            <person name="Feng G."/>
            <person name="Zhu H."/>
        </authorList>
    </citation>
    <scope>NUCLEOTIDE SEQUENCE [LARGE SCALE GENOMIC DNA]</scope>
    <source>
        <strain evidence="7 8">CCTCC AB2015357</strain>
    </source>
</reference>
<keyword evidence="5" id="KW-1133">Transmembrane helix</keyword>